<name>A0A286RK08_9BACT</name>
<dbReference type="AlphaFoldDB" id="A0A286RK08"/>
<evidence type="ECO:0000313" key="2">
    <source>
        <dbReference type="EMBL" id="ASV76299.1"/>
    </source>
</evidence>
<dbReference type="Proteomes" id="UP000215086">
    <property type="component" value="Chromosome"/>
</dbReference>
<dbReference type="EMBL" id="CP018477">
    <property type="protein sequence ID" value="ASV76299.1"/>
    <property type="molecule type" value="Genomic_DNA"/>
</dbReference>
<dbReference type="KEGG" id="ttf:THTE_3698"/>
<feature type="region of interest" description="Disordered" evidence="1">
    <location>
        <begin position="25"/>
        <end position="47"/>
    </location>
</feature>
<organism evidence="2 3">
    <name type="scientific">Thermogutta terrifontis</name>
    <dbReference type="NCBI Taxonomy" id="1331910"/>
    <lineage>
        <taxon>Bacteria</taxon>
        <taxon>Pseudomonadati</taxon>
        <taxon>Planctomycetota</taxon>
        <taxon>Planctomycetia</taxon>
        <taxon>Pirellulales</taxon>
        <taxon>Thermoguttaceae</taxon>
        <taxon>Thermogutta</taxon>
    </lineage>
</organism>
<accession>A0A286RK08</accession>
<feature type="compositionally biased region" description="Basic and acidic residues" evidence="1">
    <location>
        <begin position="25"/>
        <end position="35"/>
    </location>
</feature>
<evidence type="ECO:0000256" key="1">
    <source>
        <dbReference type="SAM" id="MobiDB-lite"/>
    </source>
</evidence>
<feature type="compositionally biased region" description="Polar residues" evidence="1">
    <location>
        <begin position="36"/>
        <end position="47"/>
    </location>
</feature>
<keyword evidence="3" id="KW-1185">Reference proteome</keyword>
<sequence length="47" mass="5355">MEKVSWLSNCWMPGGIRLAHRTPKEYGKHESEAHSGEQQITKQPFSG</sequence>
<gene>
    <name evidence="2" type="ORF">THTE_3698</name>
</gene>
<protein>
    <submittedName>
        <fullName evidence="2">Uncharacterized protein</fullName>
    </submittedName>
</protein>
<proteinExistence type="predicted"/>
<evidence type="ECO:0000313" key="3">
    <source>
        <dbReference type="Proteomes" id="UP000215086"/>
    </source>
</evidence>
<reference evidence="2 3" key="1">
    <citation type="journal article" name="Front. Microbiol.">
        <title>Sugar Metabolism of the First Thermophilic Planctomycete Thermogutta terrifontis: Comparative Genomic and Transcriptomic Approaches.</title>
        <authorList>
            <person name="Elcheninov A.G."/>
            <person name="Menzel P."/>
            <person name="Gudbergsdottir S.R."/>
            <person name="Slesarev A.I."/>
            <person name="Kadnikov V.V."/>
            <person name="Krogh A."/>
            <person name="Bonch-Osmolovskaya E.A."/>
            <person name="Peng X."/>
            <person name="Kublanov I.V."/>
        </authorList>
    </citation>
    <scope>NUCLEOTIDE SEQUENCE [LARGE SCALE GENOMIC DNA]</scope>
    <source>
        <strain evidence="2 3">R1</strain>
    </source>
</reference>